<dbReference type="GO" id="GO:0016740">
    <property type="term" value="F:transferase activity"/>
    <property type="evidence" value="ECO:0007669"/>
    <property type="project" value="UniProtKB-KW"/>
</dbReference>
<accession>A0A5B1CJK9</accession>
<dbReference type="Gene3D" id="3.40.50.880">
    <property type="match status" value="1"/>
</dbReference>
<keyword evidence="2" id="KW-0315">Glutamine amidotransferase</keyword>
<protein>
    <submittedName>
        <fullName evidence="2">Glutamine amidotransferase</fullName>
    </submittedName>
</protein>
<dbReference type="InterPro" id="IPR044992">
    <property type="entry name" value="ChyE-like"/>
</dbReference>
<dbReference type="SUPFAM" id="SSF52317">
    <property type="entry name" value="Class I glutamine amidotransferase-like"/>
    <property type="match status" value="1"/>
</dbReference>
<dbReference type="PANTHER" id="PTHR42695">
    <property type="entry name" value="GLUTAMINE AMIDOTRANSFERASE YLR126C-RELATED"/>
    <property type="match status" value="1"/>
</dbReference>
<proteinExistence type="predicted"/>
<dbReference type="Proteomes" id="UP000322699">
    <property type="component" value="Unassembled WGS sequence"/>
</dbReference>
<dbReference type="PROSITE" id="PS51273">
    <property type="entry name" value="GATASE_TYPE_1"/>
    <property type="match status" value="1"/>
</dbReference>
<dbReference type="InterPro" id="IPR029062">
    <property type="entry name" value="Class_I_gatase-like"/>
</dbReference>
<keyword evidence="2" id="KW-0808">Transferase</keyword>
<reference evidence="2 3" key="1">
    <citation type="submission" date="2019-08" db="EMBL/GenBank/DDBJ databases">
        <title>Deep-cultivation of Planctomycetes and their phenomic and genomic characterization uncovers novel biology.</title>
        <authorList>
            <person name="Wiegand S."/>
            <person name="Jogler M."/>
            <person name="Boedeker C."/>
            <person name="Pinto D."/>
            <person name="Vollmers J."/>
            <person name="Rivas-Marin E."/>
            <person name="Kohn T."/>
            <person name="Peeters S.H."/>
            <person name="Heuer A."/>
            <person name="Rast P."/>
            <person name="Oberbeckmann S."/>
            <person name="Bunk B."/>
            <person name="Jeske O."/>
            <person name="Meyerdierks A."/>
            <person name="Storesund J.E."/>
            <person name="Kallscheuer N."/>
            <person name="Luecker S."/>
            <person name="Lage O.M."/>
            <person name="Pohl T."/>
            <person name="Merkel B.J."/>
            <person name="Hornburger P."/>
            <person name="Mueller R.-W."/>
            <person name="Bruemmer F."/>
            <person name="Labrenz M."/>
            <person name="Spormann A.M."/>
            <person name="Op Den Camp H."/>
            <person name="Overmann J."/>
            <person name="Amann R."/>
            <person name="Jetten M.S.M."/>
            <person name="Mascher T."/>
            <person name="Medema M.H."/>
            <person name="Devos D.P."/>
            <person name="Kaster A.-K."/>
            <person name="Ovreas L."/>
            <person name="Rohde M."/>
            <person name="Galperin M.Y."/>
            <person name="Jogler C."/>
        </authorList>
    </citation>
    <scope>NUCLEOTIDE SEQUENCE [LARGE SCALE GENOMIC DNA]</scope>
    <source>
        <strain evidence="2 3">LF1</strain>
    </source>
</reference>
<dbReference type="InterPro" id="IPR017926">
    <property type="entry name" value="GATASE"/>
</dbReference>
<dbReference type="Pfam" id="PF00117">
    <property type="entry name" value="GATase"/>
    <property type="match status" value="1"/>
</dbReference>
<keyword evidence="3" id="KW-1185">Reference proteome</keyword>
<evidence type="ECO:0000259" key="1">
    <source>
        <dbReference type="Pfam" id="PF00117"/>
    </source>
</evidence>
<sequence>MIQHTAVDSPGITSDVLDQNQVETKLIRIDRGDQIPTQVESDVLMTFGGPVSLHLPNPPPWVEPERELIRQYAKHGRRVFGICLGSQLIASALGAKTGPNTDPEFGWHAVDRVNNSGQSKLVSELPSQITALHWHQNTFELPNEATHLYQSDACTNQAFSIDDRIIGFQFHPEATAKTIDYYLKFANPSRILGRYVQTADQIRQGVTKHLKNQNQMLQRFLESWLKL</sequence>
<gene>
    <name evidence="2" type="ORF">LF1_38250</name>
</gene>
<dbReference type="RefSeq" id="WP_160148181.1">
    <property type="nucleotide sequence ID" value="NZ_VRLW01000001.1"/>
</dbReference>
<dbReference type="FunFam" id="3.40.50.880:FF:000033">
    <property type="entry name" value="Glutamine amidotransferase class-I"/>
    <property type="match status" value="1"/>
</dbReference>
<dbReference type="GO" id="GO:0005829">
    <property type="term" value="C:cytosol"/>
    <property type="evidence" value="ECO:0007669"/>
    <property type="project" value="TreeGrafter"/>
</dbReference>
<organism evidence="2 3">
    <name type="scientific">Rubripirellula obstinata</name>
    <dbReference type="NCBI Taxonomy" id="406547"/>
    <lineage>
        <taxon>Bacteria</taxon>
        <taxon>Pseudomonadati</taxon>
        <taxon>Planctomycetota</taxon>
        <taxon>Planctomycetia</taxon>
        <taxon>Pirellulales</taxon>
        <taxon>Pirellulaceae</taxon>
        <taxon>Rubripirellula</taxon>
    </lineage>
</organism>
<name>A0A5B1CJK9_9BACT</name>
<dbReference type="PANTHER" id="PTHR42695:SF5">
    <property type="entry name" value="GLUTAMINE AMIDOTRANSFERASE YLR126C-RELATED"/>
    <property type="match status" value="1"/>
</dbReference>
<evidence type="ECO:0000313" key="2">
    <source>
        <dbReference type="EMBL" id="KAA1261278.1"/>
    </source>
</evidence>
<dbReference type="CDD" id="cd01741">
    <property type="entry name" value="GATase1_1"/>
    <property type="match status" value="1"/>
</dbReference>
<comment type="caution">
    <text evidence="2">The sequence shown here is derived from an EMBL/GenBank/DDBJ whole genome shotgun (WGS) entry which is preliminary data.</text>
</comment>
<feature type="domain" description="Glutamine amidotransferase" evidence="1">
    <location>
        <begin position="17"/>
        <end position="180"/>
    </location>
</feature>
<evidence type="ECO:0000313" key="3">
    <source>
        <dbReference type="Proteomes" id="UP000322699"/>
    </source>
</evidence>
<dbReference type="EMBL" id="VRLW01000001">
    <property type="protein sequence ID" value="KAA1261278.1"/>
    <property type="molecule type" value="Genomic_DNA"/>
</dbReference>
<dbReference type="AlphaFoldDB" id="A0A5B1CJK9"/>